<dbReference type="Gene3D" id="3.40.50.720">
    <property type="entry name" value="NAD(P)-binding Rossmann-like Domain"/>
    <property type="match status" value="1"/>
</dbReference>
<reference evidence="7" key="1">
    <citation type="journal article" date="2017" name="Nature">
        <title>The sunflower genome provides insights into oil metabolism, flowering and Asterid evolution.</title>
        <authorList>
            <person name="Badouin H."/>
            <person name="Gouzy J."/>
            <person name="Grassa C.J."/>
            <person name="Murat F."/>
            <person name="Staton S.E."/>
            <person name="Cottret L."/>
            <person name="Lelandais-Briere C."/>
            <person name="Owens G.L."/>
            <person name="Carrere S."/>
            <person name="Mayjonade B."/>
            <person name="Legrand L."/>
            <person name="Gill N."/>
            <person name="Kane N.C."/>
            <person name="Bowers J.E."/>
            <person name="Hubner S."/>
            <person name="Bellec A."/>
            <person name="Berard A."/>
            <person name="Berges H."/>
            <person name="Blanchet N."/>
            <person name="Boniface M.C."/>
            <person name="Brunel D."/>
            <person name="Catrice O."/>
            <person name="Chaidir N."/>
            <person name="Claudel C."/>
            <person name="Donnadieu C."/>
            <person name="Faraut T."/>
            <person name="Fievet G."/>
            <person name="Helmstetter N."/>
            <person name="King M."/>
            <person name="Knapp S.J."/>
            <person name="Lai Z."/>
            <person name="Le Paslier M.C."/>
            <person name="Lippi Y."/>
            <person name="Lorenzon L."/>
            <person name="Mandel J.R."/>
            <person name="Marage G."/>
            <person name="Marchand G."/>
            <person name="Marquand E."/>
            <person name="Bret-Mestries E."/>
            <person name="Morien E."/>
            <person name="Nambeesan S."/>
            <person name="Nguyen T."/>
            <person name="Pegot-Espagnet P."/>
            <person name="Pouilly N."/>
            <person name="Raftis F."/>
            <person name="Sallet E."/>
            <person name="Schiex T."/>
            <person name="Thomas J."/>
            <person name="Vandecasteele C."/>
            <person name="Vares D."/>
            <person name="Vear F."/>
            <person name="Vautrin S."/>
            <person name="Crespi M."/>
            <person name="Mangin B."/>
            <person name="Burke J.M."/>
            <person name="Salse J."/>
            <person name="Munos S."/>
            <person name="Vincourt P."/>
            <person name="Rieseberg L.H."/>
            <person name="Langlade N.B."/>
        </authorList>
    </citation>
    <scope>NUCLEOTIDE SEQUENCE [LARGE SCALE GENOMIC DNA]</scope>
    <source>
        <strain evidence="7">cv. SF193</strain>
    </source>
</reference>
<dbReference type="Pfam" id="PF01370">
    <property type="entry name" value="Epimerase"/>
    <property type="match status" value="1"/>
</dbReference>
<dbReference type="EMBL" id="CM007904">
    <property type="protein sequence ID" value="OTF95846.1"/>
    <property type="molecule type" value="Genomic_DNA"/>
</dbReference>
<sequence>MSLWNGSSLIKRLESSQATGRAEVDLKLSTKEHEDSISEEAQIVEVGSSLNQELFVCIGIQMGKKVKSSVNIRSKTGYSVLVIGAASFVITHISAALKRLRFRVRQFNNYYNPTLKRARQQLFEKSGICIVEGGINDAVLLNKLFEVVHGNIAGFVNILEVCKNANPQPAIVWASSSSVRNRPNRSTPPASLYAATKNAGEEISHTYNHIYGLSLTGLRFFTVYGPWGRPDMAYFSFTKDILKGKPIPIFESSNHGIVARDFTYIDDIVKGCLGALDTAEKSTGSGGKKKGAAQFRIFNLGNTMPVHVSDLVSILEKLLKVKAKW</sequence>
<name>A0A251SAG0_HELAN</name>
<proteinExistence type="inferred from homology"/>
<protein>
    <submittedName>
        <fullName evidence="6">Putative NAD-dependent epimerase/dehydratase domain, Nucleotide sugar epimerase</fullName>
    </submittedName>
</protein>
<evidence type="ECO:0000259" key="5">
    <source>
        <dbReference type="Pfam" id="PF01370"/>
    </source>
</evidence>
<feature type="domain" description="NAD-dependent epimerase/dehydratase" evidence="5">
    <location>
        <begin position="80"/>
        <end position="281"/>
    </location>
</feature>
<feature type="transmembrane region" description="Helical" evidence="4">
    <location>
        <begin position="77"/>
        <end position="97"/>
    </location>
</feature>
<dbReference type="AlphaFoldDB" id="A0A251SAG0"/>
<evidence type="ECO:0000256" key="2">
    <source>
        <dbReference type="ARBA" id="ARBA00023027"/>
    </source>
</evidence>
<evidence type="ECO:0000256" key="3">
    <source>
        <dbReference type="ARBA" id="ARBA00023235"/>
    </source>
</evidence>
<organism evidence="6 7">
    <name type="scientific">Helianthus annuus</name>
    <name type="common">Common sunflower</name>
    <dbReference type="NCBI Taxonomy" id="4232"/>
    <lineage>
        <taxon>Eukaryota</taxon>
        <taxon>Viridiplantae</taxon>
        <taxon>Streptophyta</taxon>
        <taxon>Embryophyta</taxon>
        <taxon>Tracheophyta</taxon>
        <taxon>Spermatophyta</taxon>
        <taxon>Magnoliopsida</taxon>
        <taxon>eudicotyledons</taxon>
        <taxon>Gunneridae</taxon>
        <taxon>Pentapetalae</taxon>
        <taxon>asterids</taxon>
        <taxon>campanulids</taxon>
        <taxon>Asterales</taxon>
        <taxon>Asteraceae</taxon>
        <taxon>Asteroideae</taxon>
        <taxon>Heliantheae alliance</taxon>
        <taxon>Heliantheae</taxon>
        <taxon>Helianthus</taxon>
    </lineage>
</organism>
<dbReference type="Proteomes" id="UP000215914">
    <property type="component" value="Chromosome 15"/>
</dbReference>
<keyword evidence="7" id="KW-1185">Reference proteome</keyword>
<dbReference type="GO" id="GO:0016854">
    <property type="term" value="F:racemase and epimerase activity"/>
    <property type="evidence" value="ECO:0000318"/>
    <property type="project" value="GO_Central"/>
</dbReference>
<keyword evidence="3" id="KW-0413">Isomerase</keyword>
<dbReference type="PANTHER" id="PTHR43574">
    <property type="entry name" value="EPIMERASE-RELATED"/>
    <property type="match status" value="1"/>
</dbReference>
<accession>A0A251SAG0</accession>
<dbReference type="SUPFAM" id="SSF51735">
    <property type="entry name" value="NAD(P)-binding Rossmann-fold domains"/>
    <property type="match status" value="1"/>
</dbReference>
<dbReference type="STRING" id="4232.A0A251SAG0"/>
<dbReference type="InParanoid" id="A0A251SAG0"/>
<evidence type="ECO:0000256" key="1">
    <source>
        <dbReference type="ARBA" id="ARBA00007637"/>
    </source>
</evidence>
<comment type="similarity">
    <text evidence="1">Belongs to the NAD(P)-dependent epimerase/dehydratase family.</text>
</comment>
<dbReference type="PRINTS" id="PR01713">
    <property type="entry name" value="NUCEPIMERASE"/>
</dbReference>
<keyword evidence="4" id="KW-0472">Membrane</keyword>
<dbReference type="InterPro" id="IPR001509">
    <property type="entry name" value="Epimerase_deHydtase"/>
</dbReference>
<evidence type="ECO:0000313" key="7">
    <source>
        <dbReference type="Proteomes" id="UP000215914"/>
    </source>
</evidence>
<keyword evidence="4" id="KW-1133">Transmembrane helix</keyword>
<evidence type="ECO:0000256" key="4">
    <source>
        <dbReference type="SAM" id="Phobius"/>
    </source>
</evidence>
<dbReference type="InterPro" id="IPR036291">
    <property type="entry name" value="NAD(P)-bd_dom_sf"/>
</dbReference>
<keyword evidence="4" id="KW-0812">Transmembrane</keyword>
<evidence type="ECO:0000313" key="6">
    <source>
        <dbReference type="EMBL" id="OTF95846.1"/>
    </source>
</evidence>
<gene>
    <name evidence="6" type="ORF">HannXRQ_Chr15g0487551</name>
</gene>
<keyword evidence="2" id="KW-0520">NAD</keyword>